<dbReference type="AlphaFoldDB" id="A0A9N9BZ30"/>
<dbReference type="GO" id="GO:0030133">
    <property type="term" value="C:transport vesicle"/>
    <property type="evidence" value="ECO:0007669"/>
    <property type="project" value="TreeGrafter"/>
</dbReference>
<evidence type="ECO:0000259" key="3">
    <source>
        <dbReference type="PROSITE" id="PS51205"/>
    </source>
</evidence>
<feature type="compositionally biased region" description="Low complexity" evidence="2">
    <location>
        <begin position="701"/>
        <end position="712"/>
    </location>
</feature>
<feature type="compositionally biased region" description="Low complexity" evidence="2">
    <location>
        <begin position="725"/>
        <end position="737"/>
    </location>
</feature>
<dbReference type="GO" id="GO:0005769">
    <property type="term" value="C:early endosome"/>
    <property type="evidence" value="ECO:0007669"/>
    <property type="project" value="TreeGrafter"/>
</dbReference>
<reference evidence="4" key="1">
    <citation type="submission" date="2021-06" db="EMBL/GenBank/DDBJ databases">
        <authorList>
            <person name="Kallberg Y."/>
            <person name="Tangrot J."/>
            <person name="Rosling A."/>
        </authorList>
    </citation>
    <scope>NUCLEOTIDE SEQUENCE</scope>
    <source>
        <strain evidence="4">AZ414A</strain>
    </source>
</reference>
<dbReference type="EMBL" id="CAJVPK010001298">
    <property type="protein sequence ID" value="CAG8580913.1"/>
    <property type="molecule type" value="Genomic_DNA"/>
</dbReference>
<dbReference type="GO" id="GO:0005770">
    <property type="term" value="C:late endosome"/>
    <property type="evidence" value="ECO:0007669"/>
    <property type="project" value="TreeGrafter"/>
</dbReference>
<dbReference type="Proteomes" id="UP000789706">
    <property type="component" value="Unassembled WGS sequence"/>
</dbReference>
<feature type="region of interest" description="Disordered" evidence="2">
    <location>
        <begin position="697"/>
        <end position="752"/>
    </location>
</feature>
<comment type="caution">
    <text evidence="4">The sequence shown here is derived from an EMBL/GenBank/DDBJ whole genome shotgun (WGS) entry which is preliminary data.</text>
</comment>
<dbReference type="GO" id="GO:0005886">
    <property type="term" value="C:plasma membrane"/>
    <property type="evidence" value="ECO:0007669"/>
    <property type="project" value="TreeGrafter"/>
</dbReference>
<feature type="compositionally biased region" description="Low complexity" evidence="2">
    <location>
        <begin position="522"/>
        <end position="538"/>
    </location>
</feature>
<dbReference type="PANTHER" id="PTHR24170">
    <property type="entry name" value="ANKYRIN REPEAT DOMAIN-CONTAINING PROTEIN 27"/>
    <property type="match status" value="1"/>
</dbReference>
<organism evidence="4 5">
    <name type="scientific">Diversispora eburnea</name>
    <dbReference type="NCBI Taxonomy" id="1213867"/>
    <lineage>
        <taxon>Eukaryota</taxon>
        <taxon>Fungi</taxon>
        <taxon>Fungi incertae sedis</taxon>
        <taxon>Mucoromycota</taxon>
        <taxon>Glomeromycotina</taxon>
        <taxon>Glomeromycetes</taxon>
        <taxon>Diversisporales</taxon>
        <taxon>Diversisporaceae</taxon>
        <taxon>Diversispora</taxon>
    </lineage>
</organism>
<gene>
    <name evidence="4" type="ORF">DEBURN_LOCUS8567</name>
</gene>
<dbReference type="Pfam" id="PF02204">
    <property type="entry name" value="VPS9"/>
    <property type="match status" value="1"/>
</dbReference>
<dbReference type="InterPro" id="IPR051248">
    <property type="entry name" value="UPF0507/Ank_repeat_27"/>
</dbReference>
<feature type="domain" description="VPS9" evidence="3">
    <location>
        <begin position="314"/>
        <end position="489"/>
    </location>
</feature>
<name>A0A9N9BZ30_9GLOM</name>
<dbReference type="PANTHER" id="PTHR24170:SF1">
    <property type="entry name" value="DOMAIN PROTEIN, PUTATIVE (AFU_ORTHOLOGUE AFUA_1G09870)-RELATED"/>
    <property type="match status" value="1"/>
</dbReference>
<dbReference type="OrthoDB" id="411646at2759"/>
<comment type="similarity">
    <text evidence="1">Belongs to the UPF0507 family.</text>
</comment>
<protein>
    <submittedName>
        <fullName evidence="4">2615_t:CDS:1</fullName>
    </submittedName>
</protein>
<feature type="region of interest" description="Disordered" evidence="2">
    <location>
        <begin position="498"/>
        <end position="538"/>
    </location>
</feature>
<evidence type="ECO:0000256" key="2">
    <source>
        <dbReference type="SAM" id="MobiDB-lite"/>
    </source>
</evidence>
<dbReference type="GO" id="GO:0045022">
    <property type="term" value="P:early endosome to late endosome transport"/>
    <property type="evidence" value="ECO:0007669"/>
    <property type="project" value="TreeGrafter"/>
</dbReference>
<dbReference type="InterPro" id="IPR003123">
    <property type="entry name" value="VPS9"/>
</dbReference>
<sequence length="835" mass="92928">MSTYHVISSTITTTISDRNTPFLRLTPSSPPTSPTEKYHNNFSNLDHSIINNNNKTVLTKNNDTTDNATKSLLTTSTGGGGFSSDPSYFYNSPNSSTHSLTDQDEEDLDENIFYTTIRKDYPKILDRVTVVCVPHSKSIVGMRINRNFIETHSLKPSPYFQGQFQSINKKVVSIERNWIKLISERPLEGEGRKSISTDDDYQMFNIPIERNHETDLIFLRSILDNDNPIKDLENMIEEFNETYVYVKGYSGFAVDRIAQILQRAVQGILQSNSMLSVVCRTQHEYDHFLELVENILMSELHNKIFIQSLLPIYHSHDSYLESIINIYSRAQISLKDYGVCERLQDMPVEMLNAACEILKNLDEDDDTSIGIRDNDALKYAGLGITTHSNNTEGGGTIQEIATISDTYLQLAAPKLTHEENERSSITTDDFIPLLAYVIINSKIRKLASILFYMQTFRLSKVERSELSFALTTLRASTEFLKLDPLQLHDTISTTSSISSISSHSSHKFSPPILPNNSKVRSRATSLSSPSTSNSSASSVYPSSQYNYLKCFSTPGLVQHPPKRDKSPARSLNSGPTTSPRMSNSPVIYGGYNKHQNNVDELMTVSSGRSKKQSDFDNHNPAPRRRRPSITPGLVIKPQILLSSTNRNEGNNGNNVNSISITDSPLTLLPLKPMTSATIPAVCDISDVVGIMSGINERNNDYESNNNENNSINESKDKIGKLAPLTTKKSSSRMTSRSNPVSPKYPKNSGDLTGGFNVNNNNNGRKPNNWRHSIHAPEILAVIPRHTSNGITHTGKPILDLSPPNAEILGDFLSSLQNIDGEVAGNRNGGLTARKW</sequence>
<dbReference type="Gene3D" id="1.20.1050.80">
    <property type="entry name" value="VPS9 domain"/>
    <property type="match status" value="1"/>
</dbReference>
<feature type="region of interest" description="Disordered" evidence="2">
    <location>
        <begin position="554"/>
        <end position="634"/>
    </location>
</feature>
<evidence type="ECO:0000256" key="1">
    <source>
        <dbReference type="ARBA" id="ARBA00007428"/>
    </source>
</evidence>
<dbReference type="SMART" id="SM00167">
    <property type="entry name" value="VPS9"/>
    <property type="match status" value="1"/>
</dbReference>
<accession>A0A9N9BZ30</accession>
<dbReference type="PROSITE" id="PS51205">
    <property type="entry name" value="VPS9"/>
    <property type="match status" value="1"/>
</dbReference>
<dbReference type="GO" id="GO:0005085">
    <property type="term" value="F:guanyl-nucleotide exchange factor activity"/>
    <property type="evidence" value="ECO:0007669"/>
    <property type="project" value="TreeGrafter"/>
</dbReference>
<dbReference type="GO" id="GO:0000149">
    <property type="term" value="F:SNARE binding"/>
    <property type="evidence" value="ECO:0007669"/>
    <property type="project" value="TreeGrafter"/>
</dbReference>
<dbReference type="InterPro" id="IPR037191">
    <property type="entry name" value="VPS9_dom_sf"/>
</dbReference>
<feature type="compositionally biased region" description="Polar residues" evidence="2">
    <location>
        <begin position="569"/>
        <end position="585"/>
    </location>
</feature>
<proteinExistence type="inferred from homology"/>
<evidence type="ECO:0000313" key="4">
    <source>
        <dbReference type="EMBL" id="CAG8580913.1"/>
    </source>
</evidence>
<dbReference type="SUPFAM" id="SSF109993">
    <property type="entry name" value="VPS9 domain"/>
    <property type="match status" value="1"/>
</dbReference>
<evidence type="ECO:0000313" key="5">
    <source>
        <dbReference type="Proteomes" id="UP000789706"/>
    </source>
</evidence>
<keyword evidence="5" id="KW-1185">Reference proteome</keyword>
<dbReference type="GO" id="GO:0097422">
    <property type="term" value="C:tubular endosome"/>
    <property type="evidence" value="ECO:0007669"/>
    <property type="project" value="TreeGrafter"/>
</dbReference>